<feature type="transmembrane region" description="Helical" evidence="6">
    <location>
        <begin position="291"/>
        <end position="311"/>
    </location>
</feature>
<name>A0A916UXB1_9HYPH</name>
<feature type="transmembrane region" description="Helical" evidence="6">
    <location>
        <begin position="180"/>
        <end position="208"/>
    </location>
</feature>
<evidence type="ECO:0000256" key="1">
    <source>
        <dbReference type="ARBA" id="ARBA00004141"/>
    </source>
</evidence>
<evidence type="ECO:0000313" key="8">
    <source>
        <dbReference type="Proteomes" id="UP000637002"/>
    </source>
</evidence>
<dbReference type="GO" id="GO:0005886">
    <property type="term" value="C:plasma membrane"/>
    <property type="evidence" value="ECO:0007669"/>
    <property type="project" value="InterPro"/>
</dbReference>
<accession>A0A916UXB1</accession>
<dbReference type="AlphaFoldDB" id="A0A916UXB1"/>
<reference evidence="7" key="2">
    <citation type="submission" date="2020-09" db="EMBL/GenBank/DDBJ databases">
        <authorList>
            <person name="Sun Q."/>
            <person name="Zhou Y."/>
        </authorList>
    </citation>
    <scope>NUCLEOTIDE SEQUENCE</scope>
    <source>
        <strain evidence="7">CGMCC 1.12919</strain>
    </source>
</reference>
<evidence type="ECO:0000256" key="2">
    <source>
        <dbReference type="ARBA" id="ARBA00022692"/>
    </source>
</evidence>
<keyword evidence="7" id="KW-0131">Cell cycle</keyword>
<gene>
    <name evidence="7" type="ORF">GCM10010994_58480</name>
</gene>
<evidence type="ECO:0000313" key="7">
    <source>
        <dbReference type="EMBL" id="GGC92967.1"/>
    </source>
</evidence>
<evidence type="ECO:0000256" key="5">
    <source>
        <dbReference type="SAM" id="MobiDB-lite"/>
    </source>
</evidence>
<dbReference type="GO" id="GO:0032153">
    <property type="term" value="C:cell division site"/>
    <property type="evidence" value="ECO:0007669"/>
    <property type="project" value="TreeGrafter"/>
</dbReference>
<dbReference type="GO" id="GO:0051301">
    <property type="term" value="P:cell division"/>
    <property type="evidence" value="ECO:0007669"/>
    <property type="project" value="UniProtKB-KW"/>
</dbReference>
<protein>
    <submittedName>
        <fullName evidence="7">Cell division protein FtsX</fullName>
    </submittedName>
</protein>
<reference evidence="7" key="1">
    <citation type="journal article" date="2014" name="Int. J. Syst. Evol. Microbiol.">
        <title>Complete genome sequence of Corynebacterium casei LMG S-19264T (=DSM 44701T), isolated from a smear-ripened cheese.</title>
        <authorList>
            <consortium name="US DOE Joint Genome Institute (JGI-PGF)"/>
            <person name="Walter F."/>
            <person name="Albersmeier A."/>
            <person name="Kalinowski J."/>
            <person name="Ruckert C."/>
        </authorList>
    </citation>
    <scope>NUCLEOTIDE SEQUENCE</scope>
    <source>
        <strain evidence="7">CGMCC 1.12919</strain>
    </source>
</reference>
<keyword evidence="2 6" id="KW-0812">Transmembrane</keyword>
<feature type="transmembrane region" description="Helical" evidence="6">
    <location>
        <begin position="42"/>
        <end position="65"/>
    </location>
</feature>
<feature type="region of interest" description="Disordered" evidence="5">
    <location>
        <begin position="1"/>
        <end position="28"/>
    </location>
</feature>
<dbReference type="Proteomes" id="UP000637002">
    <property type="component" value="Unassembled WGS sequence"/>
</dbReference>
<feature type="transmembrane region" description="Helical" evidence="6">
    <location>
        <begin position="251"/>
        <end position="271"/>
    </location>
</feature>
<evidence type="ECO:0000256" key="6">
    <source>
        <dbReference type="SAM" id="Phobius"/>
    </source>
</evidence>
<proteinExistence type="predicted"/>
<keyword evidence="3 6" id="KW-1133">Transmembrane helix</keyword>
<dbReference type="EMBL" id="BMGG01000013">
    <property type="protein sequence ID" value="GGC92967.1"/>
    <property type="molecule type" value="Genomic_DNA"/>
</dbReference>
<comment type="caution">
    <text evidence="7">The sequence shown here is derived from an EMBL/GenBank/DDBJ whole genome shotgun (WGS) entry which is preliminary data.</text>
</comment>
<sequence>MTDDRATAVPQPETGTADSEPATASLRRDQPLVPAGSISGRALVTVIAILTFLAALTACGAVLMARASSDWRADVAREMTIQVRPTSQRDVEADVAKAADIAKATPGIASAEIYSKAEAERLLEPWLGSNLGLAELPIPRIVVLKLANGRQLDPDGLRKALAAAVPGSTLDDHHMWITRLAAMANTVVVIGALIVGLVLVATALAVAFATRGAMAGNKEIVEVLHFVGADDRFIAREFQARFLNLGLRGGLIGGLGAVALIMLLGMLAAVWRSSAGGEQIEALFGAFSIGWEGYAAVLAIAIVVALVTAVMSRVTVRRHLHDIE</sequence>
<dbReference type="PANTHER" id="PTHR47755">
    <property type="entry name" value="CELL DIVISION PROTEIN FTSX"/>
    <property type="match status" value="1"/>
</dbReference>
<dbReference type="InterPro" id="IPR004513">
    <property type="entry name" value="FtsX"/>
</dbReference>
<keyword evidence="4 6" id="KW-0472">Membrane</keyword>
<evidence type="ECO:0000256" key="3">
    <source>
        <dbReference type="ARBA" id="ARBA00022989"/>
    </source>
</evidence>
<keyword evidence="7" id="KW-0132">Cell division</keyword>
<keyword evidence="8" id="KW-1185">Reference proteome</keyword>
<evidence type="ECO:0000256" key="4">
    <source>
        <dbReference type="ARBA" id="ARBA00023136"/>
    </source>
</evidence>
<dbReference type="RefSeq" id="WP_188612749.1">
    <property type="nucleotide sequence ID" value="NZ_BMGG01000013.1"/>
</dbReference>
<organism evidence="7 8">
    <name type="scientific">Chelatococcus reniformis</name>
    <dbReference type="NCBI Taxonomy" id="1494448"/>
    <lineage>
        <taxon>Bacteria</taxon>
        <taxon>Pseudomonadati</taxon>
        <taxon>Pseudomonadota</taxon>
        <taxon>Alphaproteobacteria</taxon>
        <taxon>Hyphomicrobiales</taxon>
        <taxon>Chelatococcaceae</taxon>
        <taxon>Chelatococcus</taxon>
    </lineage>
</organism>
<dbReference type="PANTHER" id="PTHR47755:SF1">
    <property type="entry name" value="CELL DIVISION PROTEIN FTSX"/>
    <property type="match status" value="1"/>
</dbReference>
<comment type="subcellular location">
    <subcellularLocation>
        <location evidence="1">Membrane</location>
        <topology evidence="1">Multi-pass membrane protein</topology>
    </subcellularLocation>
</comment>
<dbReference type="InterPro" id="IPR002229">
    <property type="entry name" value="RhesusRHD"/>
</dbReference>
<dbReference type="PRINTS" id="PR00342">
    <property type="entry name" value="RHESUSRHD"/>
</dbReference>